<evidence type="ECO:0000256" key="1">
    <source>
        <dbReference type="SAM" id="Coils"/>
    </source>
</evidence>
<comment type="caution">
    <text evidence="4">The sequence shown here is derived from an EMBL/GenBank/DDBJ whole genome shotgun (WGS) entry which is preliminary data.</text>
</comment>
<feature type="domain" description="DUF3251" evidence="3">
    <location>
        <begin position="27"/>
        <end position="177"/>
    </location>
</feature>
<name>A0A370QNC8_9GAMM</name>
<dbReference type="RefSeq" id="WP_115458999.1">
    <property type="nucleotide sequence ID" value="NZ_QRAP01000006.1"/>
</dbReference>
<dbReference type="Proteomes" id="UP000254848">
    <property type="component" value="Unassembled WGS sequence"/>
</dbReference>
<feature type="coiled-coil region" evidence="1">
    <location>
        <begin position="27"/>
        <end position="54"/>
    </location>
</feature>
<sequence>MSKIHSVALVTPLVLMLTACASAPEKEQQLQAEVQELTQKVEHLNTQTALLDRQVRLNANSDNGVYLLAGANADAQIMTAIGQLRVRLDHVEPEAGGSKAVLQIKNATGAVLPGFSAILNWGKLNPATGEPSEGDALAQTLTFSPPLVATNVTSMEVRLSDITPEELGFVHLHDVRQQ</sequence>
<organism evidence="4 5">
    <name type="scientific">Enterobacillus tribolii</name>
    <dbReference type="NCBI Taxonomy" id="1487935"/>
    <lineage>
        <taxon>Bacteria</taxon>
        <taxon>Pseudomonadati</taxon>
        <taxon>Pseudomonadota</taxon>
        <taxon>Gammaproteobacteria</taxon>
        <taxon>Enterobacterales</taxon>
        <taxon>Hafniaceae</taxon>
        <taxon>Enterobacillus</taxon>
    </lineage>
</organism>
<evidence type="ECO:0000256" key="2">
    <source>
        <dbReference type="SAM" id="SignalP"/>
    </source>
</evidence>
<evidence type="ECO:0000313" key="4">
    <source>
        <dbReference type="EMBL" id="RDK89879.1"/>
    </source>
</evidence>
<accession>A0A370QNC8</accession>
<evidence type="ECO:0000259" key="3">
    <source>
        <dbReference type="Pfam" id="PF11622"/>
    </source>
</evidence>
<dbReference type="EMBL" id="QRAP01000006">
    <property type="protein sequence ID" value="RDK89879.1"/>
    <property type="molecule type" value="Genomic_DNA"/>
</dbReference>
<dbReference type="Gene3D" id="2.60.40.1620">
    <property type="entry name" value="Lipoprotein YajI-like"/>
    <property type="match status" value="1"/>
</dbReference>
<evidence type="ECO:0000313" key="5">
    <source>
        <dbReference type="Proteomes" id="UP000254848"/>
    </source>
</evidence>
<dbReference type="OrthoDB" id="6504692at2"/>
<keyword evidence="5" id="KW-1185">Reference proteome</keyword>
<keyword evidence="2" id="KW-0732">Signal</keyword>
<gene>
    <name evidence="4" type="ORF">C8D90_10684</name>
</gene>
<dbReference type="NCBIfam" id="NF008575">
    <property type="entry name" value="PRK11530.1"/>
    <property type="match status" value="1"/>
</dbReference>
<dbReference type="AlphaFoldDB" id="A0A370QNC8"/>
<dbReference type="InterPro" id="IPR021658">
    <property type="entry name" value="DUF3251"/>
</dbReference>
<dbReference type="PROSITE" id="PS51257">
    <property type="entry name" value="PROKAR_LIPOPROTEIN"/>
    <property type="match status" value="1"/>
</dbReference>
<protein>
    <submittedName>
        <fullName evidence="4">Uncharacterized protein DUF3251</fullName>
    </submittedName>
</protein>
<feature type="signal peptide" evidence="2">
    <location>
        <begin position="1"/>
        <end position="23"/>
    </location>
</feature>
<keyword evidence="1" id="KW-0175">Coiled coil</keyword>
<dbReference type="InterPro" id="IPR037125">
    <property type="entry name" value="YajI-like_sf"/>
</dbReference>
<feature type="chain" id="PRO_5016853107" evidence="2">
    <location>
        <begin position="24"/>
        <end position="178"/>
    </location>
</feature>
<reference evidence="4 5" key="1">
    <citation type="submission" date="2018-07" db="EMBL/GenBank/DDBJ databases">
        <title>Genomic Encyclopedia of Type Strains, Phase IV (KMG-IV): sequencing the most valuable type-strain genomes for metagenomic binning, comparative biology and taxonomic classification.</title>
        <authorList>
            <person name="Goeker M."/>
        </authorList>
    </citation>
    <scope>NUCLEOTIDE SEQUENCE [LARGE SCALE GENOMIC DNA]</scope>
    <source>
        <strain evidence="4 5">DSM 103736</strain>
    </source>
</reference>
<proteinExistence type="predicted"/>
<dbReference type="Pfam" id="PF11622">
    <property type="entry name" value="DUF3251"/>
    <property type="match status" value="1"/>
</dbReference>